<dbReference type="PROSITE" id="PS00198">
    <property type="entry name" value="4FE4S_FER_1"/>
    <property type="match status" value="1"/>
</dbReference>
<accession>F6DS78</accession>
<dbReference type="OrthoDB" id="5422255at2"/>
<keyword evidence="1" id="KW-0479">Metal-binding</keyword>
<gene>
    <name evidence="5" type="ordered locus">Desru_0554</name>
</gene>
<dbReference type="Pfam" id="PF12838">
    <property type="entry name" value="Fer4_7"/>
    <property type="match status" value="1"/>
</dbReference>
<dbReference type="EMBL" id="CP002780">
    <property type="protein sequence ID" value="AEG58840.1"/>
    <property type="molecule type" value="Genomic_DNA"/>
</dbReference>
<dbReference type="RefSeq" id="WP_013840615.1">
    <property type="nucleotide sequence ID" value="NC_015589.1"/>
</dbReference>
<dbReference type="HOGENOM" id="CLU_043380_1_0_9"/>
<dbReference type="InterPro" id="IPR017900">
    <property type="entry name" value="4Fe4S_Fe_S_CS"/>
</dbReference>
<keyword evidence="3" id="KW-0411">Iron-sulfur</keyword>
<evidence type="ECO:0000256" key="1">
    <source>
        <dbReference type="ARBA" id="ARBA00022723"/>
    </source>
</evidence>
<keyword evidence="6" id="KW-1185">Reference proteome</keyword>
<evidence type="ECO:0000313" key="5">
    <source>
        <dbReference type="EMBL" id="AEG58840.1"/>
    </source>
</evidence>
<evidence type="ECO:0000259" key="4">
    <source>
        <dbReference type="PROSITE" id="PS51379"/>
    </source>
</evidence>
<feature type="domain" description="4Fe-4S ferredoxin-type" evidence="4">
    <location>
        <begin position="320"/>
        <end position="349"/>
    </location>
</feature>
<dbReference type="PROSITE" id="PS51379">
    <property type="entry name" value="4FE4S_FER_2"/>
    <property type="match status" value="2"/>
</dbReference>
<organism evidence="5 6">
    <name type="scientific">Desulforamulus ruminis (strain ATCC 23193 / DSM 2154 / NCIMB 8452 / DL)</name>
    <name type="common">Desulfotomaculum ruminis</name>
    <dbReference type="NCBI Taxonomy" id="696281"/>
    <lineage>
        <taxon>Bacteria</taxon>
        <taxon>Bacillati</taxon>
        <taxon>Bacillota</taxon>
        <taxon>Clostridia</taxon>
        <taxon>Eubacteriales</taxon>
        <taxon>Peptococcaceae</taxon>
        <taxon>Desulforamulus</taxon>
    </lineage>
</organism>
<name>F6DS78_DESRL</name>
<dbReference type="STRING" id="696281.Desru_0554"/>
<reference evidence="5 6" key="2">
    <citation type="journal article" date="2012" name="Stand. Genomic Sci.">
        <title>Complete genome sequence of the sulfate-reducing firmicute Desulfotomaculum ruminis type strain (DL(T)).</title>
        <authorList>
            <person name="Spring S."/>
            <person name="Visser M."/>
            <person name="Lu M."/>
            <person name="Copeland A."/>
            <person name="Lapidus A."/>
            <person name="Lucas S."/>
            <person name="Cheng J.F."/>
            <person name="Han C."/>
            <person name="Tapia R."/>
            <person name="Goodwin L.A."/>
            <person name="Pitluck S."/>
            <person name="Ivanova N."/>
            <person name="Land M."/>
            <person name="Hauser L."/>
            <person name="Larimer F."/>
            <person name="Rohde M."/>
            <person name="Goker M."/>
            <person name="Detter J.C."/>
            <person name="Kyrpides N.C."/>
            <person name="Woyke T."/>
            <person name="Schaap P.J."/>
            <person name="Plugge C.M."/>
            <person name="Muyzer G."/>
            <person name="Kuever J."/>
            <person name="Pereira I.A."/>
            <person name="Parshina S.N."/>
            <person name="Bernier-Latmani R."/>
            <person name="Stams A.J."/>
            <person name="Klenk H.P."/>
        </authorList>
    </citation>
    <scope>NUCLEOTIDE SEQUENCE [LARGE SCALE GENOMIC DNA]</scope>
    <source>
        <strain evidence="6">ATCC 23193 / DSM 2154 / NCIB 8452 / DL</strain>
    </source>
</reference>
<proteinExistence type="predicted"/>
<dbReference type="eggNOG" id="COG2221">
    <property type="taxonomic scope" value="Bacteria"/>
</dbReference>
<dbReference type="SUPFAM" id="SSF54862">
    <property type="entry name" value="4Fe-4S ferredoxins"/>
    <property type="match status" value="1"/>
</dbReference>
<dbReference type="PRINTS" id="PR01868">
    <property type="entry name" value="ABCEFAMILY"/>
</dbReference>
<dbReference type="Proteomes" id="UP000009234">
    <property type="component" value="Chromosome"/>
</dbReference>
<dbReference type="Gene3D" id="3.30.70.20">
    <property type="match status" value="1"/>
</dbReference>
<dbReference type="GO" id="GO:0046872">
    <property type="term" value="F:metal ion binding"/>
    <property type="evidence" value="ECO:0007669"/>
    <property type="project" value="UniProtKB-KW"/>
</dbReference>
<feature type="domain" description="4Fe-4S ferredoxin-type" evidence="4">
    <location>
        <begin position="283"/>
        <end position="312"/>
    </location>
</feature>
<dbReference type="KEGG" id="dru:Desru_0554"/>
<sequence length="428" mass="47366">MGHIVNQDREYRLLQQRLDLYAEGAPASPVFMKILKLLFSPEEANFARQIPTRPVPLAQLSRKLGLPEDELNGRVMEMARRGLVFDMEYGGERYVVLAPVVIGFFEFTFMRTRDDLPMAELAKLFEEYMMKDDRFARSVFQGNTQIGRSLVQEEALPQGDYTEVLDWERASHLIQSATAVGVSLCACRHKASHLGKACASPQETCLTLNGGAELLIKNGIARRVTHSEGMRILEECKKAGLAQTGDNVQKNVGYICNCCGCCCGMFQALKTFNIRNAVVTSNWIMKIQESACKGCGACVKACPVGAVHMVEVKEGERIRRKAVCEEKLCLGCGVCYAACRFGSIALQPRPSRVFTPETTFDKIVAMAIERGKLADLIFGDPGRLSYRALGRVASLLENSPPFKALLAIKPVRSVFLNTILSGAKKYTK</sequence>
<dbReference type="AlphaFoldDB" id="F6DS78"/>
<dbReference type="GO" id="GO:0051536">
    <property type="term" value="F:iron-sulfur cluster binding"/>
    <property type="evidence" value="ECO:0007669"/>
    <property type="project" value="UniProtKB-KW"/>
</dbReference>
<evidence type="ECO:0000256" key="3">
    <source>
        <dbReference type="ARBA" id="ARBA00023014"/>
    </source>
</evidence>
<protein>
    <submittedName>
        <fullName evidence="5">4Fe-4S ferredoxin iron-sulfur binding domain protein</fullName>
    </submittedName>
</protein>
<keyword evidence="2" id="KW-0408">Iron</keyword>
<evidence type="ECO:0000313" key="6">
    <source>
        <dbReference type="Proteomes" id="UP000009234"/>
    </source>
</evidence>
<reference evidence="6" key="1">
    <citation type="submission" date="2011-05" db="EMBL/GenBank/DDBJ databases">
        <title>Complete sequence of Desulfotomaculum ruminis DSM 2154.</title>
        <authorList>
            <person name="Lucas S."/>
            <person name="Copeland A."/>
            <person name="Lapidus A."/>
            <person name="Cheng J.-F."/>
            <person name="Goodwin L."/>
            <person name="Pitluck S."/>
            <person name="Lu M."/>
            <person name="Detter J.C."/>
            <person name="Han C."/>
            <person name="Tapia R."/>
            <person name="Land M."/>
            <person name="Hauser L."/>
            <person name="Kyrpides N."/>
            <person name="Ivanova N."/>
            <person name="Mikhailova N."/>
            <person name="Pagani I."/>
            <person name="Stams A.J.M."/>
            <person name="Plugge C.M."/>
            <person name="Muyzer G."/>
            <person name="Kuever J."/>
            <person name="Parshina S.N."/>
            <person name="Ivanova A.E."/>
            <person name="Nazina T.N."/>
            <person name="Brambilla E."/>
            <person name="Spring S."/>
            <person name="Klenk H.-P."/>
            <person name="Woyke T."/>
        </authorList>
    </citation>
    <scope>NUCLEOTIDE SEQUENCE [LARGE SCALE GENOMIC DNA]</scope>
    <source>
        <strain evidence="6">ATCC 23193 / DSM 2154 / NCIB 8452 / DL</strain>
    </source>
</reference>
<dbReference type="InterPro" id="IPR017896">
    <property type="entry name" value="4Fe4S_Fe-S-bd"/>
</dbReference>
<evidence type="ECO:0000256" key="2">
    <source>
        <dbReference type="ARBA" id="ARBA00023004"/>
    </source>
</evidence>
<dbReference type="InterPro" id="IPR013283">
    <property type="entry name" value="RLI1"/>
</dbReference>